<proteinExistence type="predicted"/>
<keyword evidence="3" id="KW-1185">Reference proteome</keyword>
<keyword evidence="1" id="KW-0472">Membrane</keyword>
<keyword evidence="1" id="KW-1133">Transmembrane helix</keyword>
<dbReference type="PaxDb" id="1123384-AJ81_08785"/>
<gene>
    <name evidence="2" type="ORF">AJ81_08785</name>
</gene>
<feature type="transmembrane region" description="Helical" evidence="1">
    <location>
        <begin position="12"/>
        <end position="30"/>
    </location>
</feature>
<name>A0A0X1KU73_9THEM</name>
<reference evidence="2 3" key="1">
    <citation type="submission" date="2014-01" db="EMBL/GenBank/DDBJ databases">
        <title>Genome sequencing of Thermotog hypogea.</title>
        <authorList>
            <person name="Zhang X."/>
            <person name="Alvare G."/>
            <person name="Fristensky B."/>
            <person name="Chen L."/>
            <person name="Suen T."/>
            <person name="Chen Q."/>
            <person name="Ma K."/>
        </authorList>
    </citation>
    <scope>NUCLEOTIDE SEQUENCE [LARGE SCALE GENOMIC DNA]</scope>
    <source>
        <strain evidence="2 3">DSM 11164</strain>
    </source>
</reference>
<dbReference type="STRING" id="1123384.AJ81_08785"/>
<organism evidence="2 3">
    <name type="scientific">Pseudothermotoga hypogea DSM 11164 = NBRC 106472</name>
    <dbReference type="NCBI Taxonomy" id="1123384"/>
    <lineage>
        <taxon>Bacteria</taxon>
        <taxon>Thermotogati</taxon>
        <taxon>Thermotogota</taxon>
        <taxon>Thermotogae</taxon>
        <taxon>Thermotogales</taxon>
        <taxon>Thermotogaceae</taxon>
        <taxon>Pseudothermotoga</taxon>
    </lineage>
</organism>
<accession>A0A0X1KU73</accession>
<sequence length="65" mass="7484">MIFLDELALDIISGYLLLTIFVHLMVFCTVRKILQFNAIHVINSDEDKLQSVSKDRVNTFKNVLS</sequence>
<evidence type="ECO:0000313" key="3">
    <source>
        <dbReference type="Proteomes" id="UP000077469"/>
    </source>
</evidence>
<protein>
    <submittedName>
        <fullName evidence="2">Uncharacterized protein</fullName>
    </submittedName>
</protein>
<dbReference type="PATRIC" id="fig|1123384.7.peg.1761"/>
<dbReference type="EMBL" id="CP007141">
    <property type="protein sequence ID" value="AJC74878.1"/>
    <property type="molecule type" value="Genomic_DNA"/>
</dbReference>
<evidence type="ECO:0000313" key="2">
    <source>
        <dbReference type="EMBL" id="AJC74878.1"/>
    </source>
</evidence>
<dbReference type="KEGG" id="phy:AJ81_08785"/>
<evidence type="ECO:0000256" key="1">
    <source>
        <dbReference type="SAM" id="Phobius"/>
    </source>
</evidence>
<dbReference type="AlphaFoldDB" id="A0A0X1KU73"/>
<keyword evidence="1" id="KW-0812">Transmembrane</keyword>
<dbReference type="Proteomes" id="UP000077469">
    <property type="component" value="Chromosome"/>
</dbReference>